<gene>
    <name evidence="1" type="ORF">METZ01_LOCUS333220</name>
</gene>
<dbReference type="Gene3D" id="1.25.10.10">
    <property type="entry name" value="Leucine-rich Repeat Variant"/>
    <property type="match status" value="1"/>
</dbReference>
<dbReference type="InterPro" id="IPR004155">
    <property type="entry name" value="PBS_lyase_HEAT"/>
</dbReference>
<feature type="non-terminal residue" evidence="1">
    <location>
        <position position="1"/>
    </location>
</feature>
<evidence type="ECO:0008006" key="2">
    <source>
        <dbReference type="Google" id="ProtNLM"/>
    </source>
</evidence>
<dbReference type="InterPro" id="IPR011989">
    <property type="entry name" value="ARM-like"/>
</dbReference>
<dbReference type="SMART" id="SM00567">
    <property type="entry name" value="EZ_HEAT"/>
    <property type="match status" value="3"/>
</dbReference>
<organism evidence="1">
    <name type="scientific">marine metagenome</name>
    <dbReference type="NCBI Taxonomy" id="408172"/>
    <lineage>
        <taxon>unclassified sequences</taxon>
        <taxon>metagenomes</taxon>
        <taxon>ecological metagenomes</taxon>
    </lineage>
</organism>
<dbReference type="GO" id="GO:0016491">
    <property type="term" value="F:oxidoreductase activity"/>
    <property type="evidence" value="ECO:0007669"/>
    <property type="project" value="TreeGrafter"/>
</dbReference>
<dbReference type="PANTHER" id="PTHR12697:SF5">
    <property type="entry name" value="DEOXYHYPUSINE HYDROXYLASE"/>
    <property type="match status" value="1"/>
</dbReference>
<reference evidence="1" key="1">
    <citation type="submission" date="2018-05" db="EMBL/GenBank/DDBJ databases">
        <authorList>
            <person name="Lanie J.A."/>
            <person name="Ng W.-L."/>
            <person name="Kazmierczak K.M."/>
            <person name="Andrzejewski T.M."/>
            <person name="Davidsen T.M."/>
            <person name="Wayne K.J."/>
            <person name="Tettelin H."/>
            <person name="Glass J.I."/>
            <person name="Rusch D."/>
            <person name="Podicherti R."/>
            <person name="Tsui H.-C.T."/>
            <person name="Winkler M.E."/>
        </authorList>
    </citation>
    <scope>NUCLEOTIDE SEQUENCE</scope>
</reference>
<dbReference type="SUPFAM" id="SSF48371">
    <property type="entry name" value="ARM repeat"/>
    <property type="match status" value="1"/>
</dbReference>
<dbReference type="EMBL" id="UINC01111851">
    <property type="protein sequence ID" value="SVC80366.1"/>
    <property type="molecule type" value="Genomic_DNA"/>
</dbReference>
<dbReference type="InterPro" id="IPR016024">
    <property type="entry name" value="ARM-type_fold"/>
</dbReference>
<proteinExistence type="predicted"/>
<sequence length="221" mass="23186">VAERHLHGATPPDAETADRRRAAIAAGHSDDPETAIRLCADPEPVVRAAALGALARLGSLTAAALGHAISDTAAEVRRRALELSVDAGICTTALLEDPDPTVVEVACWVAGERTDEADRSVRPLVRIATTHDDPLCREAAVAALGALGHPEGLDAVLSRLSDKPAIRRRAVLALAPFDGPEVADALQNALEDRDWQVRQAAEDLMLLIDGSDQETPSGETG</sequence>
<dbReference type="Pfam" id="PF13646">
    <property type="entry name" value="HEAT_2"/>
    <property type="match status" value="2"/>
</dbReference>
<accession>A0A382Q4P7</accession>
<dbReference type="PANTHER" id="PTHR12697">
    <property type="entry name" value="PBS LYASE HEAT-LIKE PROTEIN"/>
    <property type="match status" value="1"/>
</dbReference>
<dbReference type="AlphaFoldDB" id="A0A382Q4P7"/>
<protein>
    <recommendedName>
        <fullName evidence="2">HEAT repeat domain-containing protein</fullName>
    </recommendedName>
</protein>
<evidence type="ECO:0000313" key="1">
    <source>
        <dbReference type="EMBL" id="SVC80366.1"/>
    </source>
</evidence>
<name>A0A382Q4P7_9ZZZZ</name>
<dbReference type="Pfam" id="PF03130">
    <property type="entry name" value="HEAT_PBS"/>
    <property type="match status" value="1"/>
</dbReference>